<dbReference type="HAMAP" id="MF_00092">
    <property type="entry name" value="MutS2"/>
    <property type="match status" value="1"/>
</dbReference>
<dbReference type="PANTHER" id="PTHR48466">
    <property type="entry name" value="OS10G0509000 PROTEIN-RELATED"/>
    <property type="match status" value="1"/>
</dbReference>
<dbReference type="GO" id="GO:0006298">
    <property type="term" value="P:mismatch repair"/>
    <property type="evidence" value="ECO:0007669"/>
    <property type="project" value="InterPro"/>
</dbReference>
<comment type="similarity">
    <text evidence="7">Belongs to the DNA mismatch repair MutS family. MutS2 subfamily.</text>
</comment>
<evidence type="ECO:0000313" key="12">
    <source>
        <dbReference type="Proteomes" id="UP000317778"/>
    </source>
</evidence>
<dbReference type="InterPro" id="IPR046893">
    <property type="entry name" value="MSSS"/>
</dbReference>
<dbReference type="InterPro" id="IPR036063">
    <property type="entry name" value="Smr_dom_sf"/>
</dbReference>
<dbReference type="GO" id="GO:0045910">
    <property type="term" value="P:negative regulation of DNA recombination"/>
    <property type="evidence" value="ECO:0007669"/>
    <property type="project" value="InterPro"/>
</dbReference>
<sequence length="777" mass="85862">MIALETFERLDFARIRTILSEKCATMRGKRRAEALVPCRGVEQVRRLFAETEEALLFRSTLPFGLCAPGDELLAKLEKEVYLSPLEFLKLAQVLEGCRVIKHPLSSASYGKFPLLKEAGDMLVTFEELRSAITATVDEEGVKESASSRLGEIRRAMVAGRKEALRTLEASVASGKEIFQDSPIHFREGRLVLAVRRDREAELEGIVHGVSSGGATVFVEPFETVDANNRLRRLRDEEREEVERVLISLADAVRENLTDIRSTLDVVAELDFIFARADWARRFKAVAVDPAGEVLELLAARHPLLALKREVVPLDLEFDPETKVLLVSGPNAGGKTVVLKTVGLAALLSSCGIHVPASRDTRIPFFRKVFMDIGDEQSIDDDLSSFTAHLANLRKILAEADGESLVLLDELGASTSPEEGGALGMAVLSALARKGATVIATTHLESLKYFVEEKASMQNAGMEFTDHPTYRLIMGIPGASNALEVADEVGFPKAVLDEARGFLRPEFLESSFLIAKLSEEHHKAEELRIVLEDQLKEAIASQARYEQGEAELAERRRRFDAEMLAEREMLLSEARREIENLVREIKETRASRESILKAKEFVDAQGSALRADQEETEQSRTAPGLAEGLRVSSRQLKREGVIAEINERSGEALVEFGTLKMALPLSDLSFVQEGSNESLTEVKLSVKTQSESGQDAEFNPRLHLRGMHADEAYDRLLTHISEALALGIREVAIVHGKGTGVLRNMIMDFARRDKRVASFRVGEPFEGGDGVTVLRLAS</sequence>
<feature type="coiled-coil region" evidence="8">
    <location>
        <begin position="563"/>
        <end position="597"/>
    </location>
</feature>
<dbReference type="Proteomes" id="UP000317778">
    <property type="component" value="Unassembled WGS sequence"/>
</dbReference>
<evidence type="ECO:0000256" key="5">
    <source>
        <dbReference type="ARBA" id="ARBA00022884"/>
    </source>
</evidence>
<dbReference type="InterPro" id="IPR002625">
    <property type="entry name" value="Smr_dom"/>
</dbReference>
<dbReference type="InterPro" id="IPR007696">
    <property type="entry name" value="DNA_mismatch_repair_MutS_core"/>
</dbReference>
<dbReference type="Pfam" id="PF01713">
    <property type="entry name" value="Smr"/>
    <property type="match status" value="1"/>
</dbReference>
<comment type="function">
    <text evidence="7">Acts as a ribosome collision sensor, splitting the ribosome into its 2 subunits. Detects stalled/collided 70S ribosomes which it binds and splits by an ATP-hydrolysis driven conformational change. Acts upstream of the ribosome quality control system (RQC), a ribosome-associated complex that mediates the extraction of incompletely synthesized nascent chains from stalled ribosomes and their subsequent degradation. Probably generates substrates for RQC.</text>
</comment>
<proteinExistence type="inferred from homology"/>
<evidence type="ECO:0000313" key="11">
    <source>
        <dbReference type="EMBL" id="TKJ40152.1"/>
    </source>
</evidence>
<keyword evidence="5 7" id="KW-0694">RNA-binding</keyword>
<dbReference type="GO" id="GO:0030983">
    <property type="term" value="F:mismatched DNA binding"/>
    <property type="evidence" value="ECO:0007669"/>
    <property type="project" value="InterPro"/>
</dbReference>
<keyword evidence="2 7" id="KW-0547">Nucleotide-binding</keyword>
<dbReference type="GO" id="GO:0072344">
    <property type="term" value="P:rescue of stalled ribosome"/>
    <property type="evidence" value="ECO:0007669"/>
    <property type="project" value="UniProtKB-UniRule"/>
</dbReference>
<accession>A0A532UZ13</accession>
<dbReference type="SUPFAM" id="SSF160443">
    <property type="entry name" value="SMR domain-like"/>
    <property type="match status" value="1"/>
</dbReference>
<evidence type="ECO:0000256" key="8">
    <source>
        <dbReference type="SAM" id="Coils"/>
    </source>
</evidence>
<dbReference type="GO" id="GO:0140664">
    <property type="term" value="F:ATP-dependent DNA damage sensor activity"/>
    <property type="evidence" value="ECO:0007669"/>
    <property type="project" value="InterPro"/>
</dbReference>
<feature type="region of interest" description="Disordered" evidence="9">
    <location>
        <begin position="606"/>
        <end position="625"/>
    </location>
</feature>
<evidence type="ECO:0000259" key="10">
    <source>
        <dbReference type="PROSITE" id="PS50828"/>
    </source>
</evidence>
<evidence type="ECO:0000256" key="9">
    <source>
        <dbReference type="SAM" id="MobiDB-lite"/>
    </source>
</evidence>
<dbReference type="AlphaFoldDB" id="A0A532UZ13"/>
<dbReference type="InterPro" id="IPR000432">
    <property type="entry name" value="DNA_mismatch_repair_MutS_C"/>
</dbReference>
<dbReference type="Gene3D" id="3.30.1370.110">
    <property type="match status" value="1"/>
</dbReference>
<dbReference type="PANTHER" id="PTHR48466:SF2">
    <property type="entry name" value="OS10G0509000 PROTEIN"/>
    <property type="match status" value="1"/>
</dbReference>
<dbReference type="Pfam" id="PF00488">
    <property type="entry name" value="MutS_V"/>
    <property type="match status" value="1"/>
</dbReference>
<gene>
    <name evidence="7" type="primary">mutS2</name>
    <name evidence="7" type="synonym">rqcU</name>
    <name evidence="11" type="ORF">CEE36_09840</name>
</gene>
<evidence type="ECO:0000256" key="6">
    <source>
        <dbReference type="ARBA" id="ARBA00023125"/>
    </source>
</evidence>
<dbReference type="GO" id="GO:0004519">
    <property type="term" value="F:endonuclease activity"/>
    <property type="evidence" value="ECO:0007669"/>
    <property type="project" value="UniProtKB-UniRule"/>
</dbReference>
<name>A0A532UZ13_UNCT6</name>
<dbReference type="PROSITE" id="PS00486">
    <property type="entry name" value="DNA_MISMATCH_REPAIR_2"/>
    <property type="match status" value="1"/>
</dbReference>
<dbReference type="GO" id="GO:0005524">
    <property type="term" value="F:ATP binding"/>
    <property type="evidence" value="ECO:0007669"/>
    <property type="project" value="UniProtKB-UniRule"/>
</dbReference>
<keyword evidence="4 7" id="KW-0067">ATP-binding</keyword>
<dbReference type="InterPro" id="IPR005747">
    <property type="entry name" value="MutS2"/>
</dbReference>
<organism evidence="11 12">
    <name type="scientific">candidate division TA06 bacterium B3_TA06</name>
    <dbReference type="NCBI Taxonomy" id="2012487"/>
    <lineage>
        <taxon>Bacteria</taxon>
        <taxon>Bacteria division TA06</taxon>
    </lineage>
</organism>
<comment type="function">
    <text evidence="7">Endonuclease that is involved in the suppression of homologous recombination and thus may have a key role in the control of bacterial genetic diversity.</text>
</comment>
<evidence type="ECO:0000256" key="2">
    <source>
        <dbReference type="ARBA" id="ARBA00022741"/>
    </source>
</evidence>
<dbReference type="PROSITE" id="PS50828">
    <property type="entry name" value="SMR"/>
    <property type="match status" value="1"/>
</dbReference>
<dbReference type="SMART" id="SM00534">
    <property type="entry name" value="MUTSac"/>
    <property type="match status" value="1"/>
</dbReference>
<keyword evidence="7" id="KW-0540">Nuclease</keyword>
<dbReference type="InterPro" id="IPR045076">
    <property type="entry name" value="MutS"/>
</dbReference>
<evidence type="ECO:0000256" key="3">
    <source>
        <dbReference type="ARBA" id="ARBA00022801"/>
    </source>
</evidence>
<comment type="caution">
    <text evidence="11">The sequence shown here is derived from an EMBL/GenBank/DDBJ whole genome shotgun (WGS) entry which is preliminary data.</text>
</comment>
<dbReference type="EC" id="3.1.-.-" evidence="7"/>
<dbReference type="InterPro" id="IPR036187">
    <property type="entry name" value="DNA_mismatch_repair_MutS_sf"/>
</dbReference>
<dbReference type="SMART" id="SM00533">
    <property type="entry name" value="MUTSd"/>
    <property type="match status" value="1"/>
</dbReference>
<comment type="subunit">
    <text evidence="7">Homodimer. Binds to stalled ribosomes, contacting rRNA.</text>
</comment>
<dbReference type="Gene3D" id="3.40.50.300">
    <property type="entry name" value="P-loop containing nucleotide triphosphate hydrolases"/>
    <property type="match status" value="1"/>
</dbReference>
<evidence type="ECO:0000256" key="1">
    <source>
        <dbReference type="ARBA" id="ARBA00022730"/>
    </source>
</evidence>
<dbReference type="SUPFAM" id="SSF52540">
    <property type="entry name" value="P-loop containing nucleoside triphosphate hydrolases"/>
    <property type="match status" value="1"/>
</dbReference>
<dbReference type="EMBL" id="NJBO01000020">
    <property type="protein sequence ID" value="TKJ40152.1"/>
    <property type="molecule type" value="Genomic_DNA"/>
</dbReference>
<dbReference type="GO" id="GO:0016887">
    <property type="term" value="F:ATP hydrolysis activity"/>
    <property type="evidence" value="ECO:0007669"/>
    <property type="project" value="InterPro"/>
</dbReference>
<protein>
    <recommendedName>
        <fullName evidence="7">Endonuclease MutS2</fullName>
        <ecNumber evidence="7">3.1.-.-</ecNumber>
    </recommendedName>
    <alternativeName>
        <fullName evidence="7">Ribosome-associated protein quality control-upstream factor</fullName>
        <shortName evidence="7">RQC-upstream factor</shortName>
        <shortName evidence="7">RqcU</shortName>
        <ecNumber evidence="7">3.6.4.-</ecNumber>
    </alternativeName>
</protein>
<dbReference type="EC" id="3.6.4.-" evidence="7"/>
<feature type="domain" description="Smr" evidence="10">
    <location>
        <begin position="701"/>
        <end position="776"/>
    </location>
</feature>
<dbReference type="InterPro" id="IPR027417">
    <property type="entry name" value="P-loop_NTPase"/>
</dbReference>
<dbReference type="GO" id="GO:0043023">
    <property type="term" value="F:ribosomal large subunit binding"/>
    <property type="evidence" value="ECO:0007669"/>
    <property type="project" value="UniProtKB-UniRule"/>
</dbReference>
<evidence type="ECO:0000256" key="4">
    <source>
        <dbReference type="ARBA" id="ARBA00022840"/>
    </source>
</evidence>
<keyword evidence="7" id="KW-0255">Endonuclease</keyword>
<dbReference type="SMART" id="SM00463">
    <property type="entry name" value="SMR"/>
    <property type="match status" value="1"/>
</dbReference>
<keyword evidence="8" id="KW-0175">Coiled coil</keyword>
<dbReference type="GO" id="GO:0019843">
    <property type="term" value="F:rRNA binding"/>
    <property type="evidence" value="ECO:0007669"/>
    <property type="project" value="UniProtKB-UniRule"/>
</dbReference>
<dbReference type="Pfam" id="PF20297">
    <property type="entry name" value="MSSS"/>
    <property type="match status" value="1"/>
</dbReference>
<dbReference type="FunFam" id="3.40.50.300:FF:000830">
    <property type="entry name" value="Endonuclease MutS2"/>
    <property type="match status" value="1"/>
</dbReference>
<evidence type="ECO:0000256" key="7">
    <source>
        <dbReference type="HAMAP-Rule" id="MF_00092"/>
    </source>
</evidence>
<keyword evidence="3 7" id="KW-0378">Hydrolase</keyword>
<feature type="binding site" evidence="7">
    <location>
        <begin position="328"/>
        <end position="335"/>
    </location>
    <ligand>
        <name>ATP</name>
        <dbReference type="ChEBI" id="CHEBI:30616"/>
    </ligand>
</feature>
<reference evidence="11 12" key="1">
    <citation type="submission" date="2017-06" db="EMBL/GenBank/DDBJ databases">
        <title>Novel microbial phyla capable of carbon fixation and sulfur reduction in deep-sea sediments.</title>
        <authorList>
            <person name="Huang J."/>
            <person name="Baker B."/>
            <person name="Wang Y."/>
        </authorList>
    </citation>
    <scope>NUCLEOTIDE SEQUENCE [LARGE SCALE GENOMIC DNA]</scope>
    <source>
        <strain evidence="11">B3_TA06</strain>
    </source>
</reference>
<dbReference type="NCBIfam" id="TIGR01069">
    <property type="entry name" value="mutS2"/>
    <property type="match status" value="1"/>
</dbReference>
<dbReference type="SUPFAM" id="SSF48334">
    <property type="entry name" value="DNA repair protein MutS, domain III"/>
    <property type="match status" value="1"/>
</dbReference>
<dbReference type="PIRSF" id="PIRSF005814">
    <property type="entry name" value="MutS_YshD"/>
    <property type="match status" value="1"/>
</dbReference>
<keyword evidence="6 7" id="KW-0238">DNA-binding</keyword>
<keyword evidence="1 7" id="KW-0699">rRNA-binding</keyword>